<feature type="compositionally biased region" description="Acidic residues" evidence="5">
    <location>
        <begin position="294"/>
        <end position="305"/>
    </location>
</feature>
<evidence type="ECO:0000256" key="2">
    <source>
        <dbReference type="ARBA" id="ARBA00023015"/>
    </source>
</evidence>
<evidence type="ECO:0000256" key="3">
    <source>
        <dbReference type="ARBA" id="ARBA00023163"/>
    </source>
</evidence>
<dbReference type="SUPFAM" id="SSF47459">
    <property type="entry name" value="HLH, helix-loop-helix DNA-binding domain"/>
    <property type="match status" value="1"/>
</dbReference>
<dbReference type="EMBL" id="JAIWQS010000010">
    <property type="protein sequence ID" value="KAJ8752229.1"/>
    <property type="molecule type" value="Genomic_DNA"/>
</dbReference>
<dbReference type="SMART" id="SM00353">
    <property type="entry name" value="HLH"/>
    <property type="match status" value="1"/>
</dbReference>
<proteinExistence type="predicted"/>
<dbReference type="AlphaFoldDB" id="A0AAV8SJI1"/>
<sequence length="552" mass="60629">MPLSELIYGLCRGKIESSQKRSAPICSTDLSSLPRNDFHELIWENGQIQSSKGRKIQASKGFPSQNLRVRDKDSGDETNSKCSTMEPLLNEVQISVPSVVTDLNHDDNTVPWLNYQVDKRVQHDYDSELLPELSTVTVTEHSSRSSFAALDGRSSDRNSATQLCPSLSQQHHTSFPYFRSRVLANDGENIDNVTYLAGSAVHELQPWKVNAKPLEAKLAEEHAHVELTEALDQDDSKKDKNCCNISVESARKDFTENERSTELAVASSSVCSGNSTERNLDDPTHNLKRKDFDHEESEGLVEDAEKESVAEKKATPIRRVTGSKRARAAEVHNLSERKRRDRINEKMRALQELIPNCNNKVDKASILDEAIEYLKTLQLQVQMMSMGAGFYMPPMTMPLGVPHVHAAQMAQFYPLDIGIAVGFGMGMPKMYGISSTCPMLQVPPFRGAQFHGPLPSTPSALHGMGGSNLQMFGVCGQGLPLPFQPPPMMPMSAGSLLQTRSGSEICSMVGPRKNLLHHLVQTSKAADNGALELVTGNNNASCEGAGECALKS</sequence>
<name>A0AAV8SJI1_9ROSI</name>
<evidence type="ECO:0000256" key="1">
    <source>
        <dbReference type="ARBA" id="ARBA00004123"/>
    </source>
</evidence>
<evidence type="ECO:0000256" key="4">
    <source>
        <dbReference type="ARBA" id="ARBA00023242"/>
    </source>
</evidence>
<protein>
    <recommendedName>
        <fullName evidence="6">BHLH domain-containing protein</fullName>
    </recommendedName>
</protein>
<dbReference type="GO" id="GO:0010017">
    <property type="term" value="P:red or far-red light signaling pathway"/>
    <property type="evidence" value="ECO:0007669"/>
    <property type="project" value="UniProtKB-ARBA"/>
</dbReference>
<keyword evidence="4" id="KW-0539">Nucleus</keyword>
<feature type="domain" description="BHLH" evidence="6">
    <location>
        <begin position="327"/>
        <end position="377"/>
    </location>
</feature>
<dbReference type="GO" id="GO:0005634">
    <property type="term" value="C:nucleus"/>
    <property type="evidence" value="ECO:0007669"/>
    <property type="project" value="UniProtKB-SubCell"/>
</dbReference>
<feature type="compositionally biased region" description="Basic and acidic residues" evidence="5">
    <location>
        <begin position="278"/>
        <end position="293"/>
    </location>
</feature>
<comment type="subcellular location">
    <subcellularLocation>
        <location evidence="1">Nucleus</location>
    </subcellularLocation>
</comment>
<gene>
    <name evidence="7" type="ORF">K2173_003865</name>
</gene>
<dbReference type="Gene3D" id="4.10.280.10">
    <property type="entry name" value="Helix-loop-helix DNA-binding domain"/>
    <property type="match status" value="1"/>
</dbReference>
<dbReference type="InterPro" id="IPR036638">
    <property type="entry name" value="HLH_DNA-bd_sf"/>
</dbReference>
<dbReference type="Proteomes" id="UP001159364">
    <property type="component" value="Linkage Group LG10"/>
</dbReference>
<keyword evidence="2" id="KW-0805">Transcription regulation</keyword>
<dbReference type="PROSITE" id="PS50888">
    <property type="entry name" value="BHLH"/>
    <property type="match status" value="1"/>
</dbReference>
<evidence type="ECO:0000313" key="8">
    <source>
        <dbReference type="Proteomes" id="UP001159364"/>
    </source>
</evidence>
<dbReference type="PANTHER" id="PTHR46807:SF1">
    <property type="entry name" value="TRANSCRIPTION FACTOR PIF3"/>
    <property type="match status" value="1"/>
</dbReference>
<reference evidence="7 8" key="1">
    <citation type="submission" date="2021-09" db="EMBL/GenBank/DDBJ databases">
        <title>Genomic insights and catalytic innovation underlie evolution of tropane alkaloids biosynthesis.</title>
        <authorList>
            <person name="Wang Y.-J."/>
            <person name="Tian T."/>
            <person name="Huang J.-P."/>
            <person name="Huang S.-X."/>
        </authorList>
    </citation>
    <scope>NUCLEOTIDE SEQUENCE [LARGE SCALE GENOMIC DNA]</scope>
    <source>
        <strain evidence="7">KIB-2018</strain>
        <tissue evidence="7">Leaf</tissue>
    </source>
</reference>
<dbReference type="GO" id="GO:0046983">
    <property type="term" value="F:protein dimerization activity"/>
    <property type="evidence" value="ECO:0007669"/>
    <property type="project" value="InterPro"/>
</dbReference>
<dbReference type="FunFam" id="4.10.280.10:FF:000004">
    <property type="entry name" value="Basic helix-loop-helix transcription factor"/>
    <property type="match status" value="1"/>
</dbReference>
<evidence type="ECO:0000259" key="6">
    <source>
        <dbReference type="PROSITE" id="PS50888"/>
    </source>
</evidence>
<comment type="caution">
    <text evidence="7">The sequence shown here is derived from an EMBL/GenBank/DDBJ whole genome shotgun (WGS) entry which is preliminary data.</text>
</comment>
<feature type="region of interest" description="Disordered" evidence="5">
    <location>
        <begin position="266"/>
        <end position="312"/>
    </location>
</feature>
<evidence type="ECO:0000313" key="7">
    <source>
        <dbReference type="EMBL" id="KAJ8752229.1"/>
    </source>
</evidence>
<dbReference type="InterPro" id="IPR011598">
    <property type="entry name" value="bHLH_dom"/>
</dbReference>
<dbReference type="Pfam" id="PF00010">
    <property type="entry name" value="HLH"/>
    <property type="match status" value="1"/>
</dbReference>
<feature type="region of interest" description="Disordered" evidence="5">
    <location>
        <begin position="144"/>
        <end position="167"/>
    </location>
</feature>
<evidence type="ECO:0000256" key="5">
    <source>
        <dbReference type="SAM" id="MobiDB-lite"/>
    </source>
</evidence>
<dbReference type="GO" id="GO:0003700">
    <property type="term" value="F:DNA-binding transcription factor activity"/>
    <property type="evidence" value="ECO:0007669"/>
    <property type="project" value="InterPro"/>
</dbReference>
<organism evidence="7 8">
    <name type="scientific">Erythroxylum novogranatense</name>
    <dbReference type="NCBI Taxonomy" id="1862640"/>
    <lineage>
        <taxon>Eukaryota</taxon>
        <taxon>Viridiplantae</taxon>
        <taxon>Streptophyta</taxon>
        <taxon>Embryophyta</taxon>
        <taxon>Tracheophyta</taxon>
        <taxon>Spermatophyta</taxon>
        <taxon>Magnoliopsida</taxon>
        <taxon>eudicotyledons</taxon>
        <taxon>Gunneridae</taxon>
        <taxon>Pentapetalae</taxon>
        <taxon>rosids</taxon>
        <taxon>fabids</taxon>
        <taxon>Malpighiales</taxon>
        <taxon>Erythroxylaceae</taxon>
        <taxon>Erythroxylum</taxon>
    </lineage>
</organism>
<feature type="compositionally biased region" description="Polar residues" evidence="5">
    <location>
        <begin position="266"/>
        <end position="277"/>
    </location>
</feature>
<dbReference type="InterPro" id="IPR047265">
    <property type="entry name" value="PIF1-like_bHLH"/>
</dbReference>
<keyword evidence="8" id="KW-1185">Reference proteome</keyword>
<dbReference type="PANTHER" id="PTHR46807">
    <property type="entry name" value="TRANSCRIPTION FACTOR PIF3"/>
    <property type="match status" value="1"/>
</dbReference>
<keyword evidence="3" id="KW-0804">Transcription</keyword>
<accession>A0AAV8SJI1</accession>
<feature type="compositionally biased region" description="Polar residues" evidence="5">
    <location>
        <begin position="157"/>
        <end position="167"/>
    </location>
</feature>
<dbReference type="CDD" id="cd11445">
    <property type="entry name" value="bHLH_AtPIF_like"/>
    <property type="match status" value="1"/>
</dbReference>
<dbReference type="InterPro" id="IPR044273">
    <property type="entry name" value="PIF3-like"/>
</dbReference>